<dbReference type="Gene3D" id="3.20.20.80">
    <property type="entry name" value="Glycosidases"/>
    <property type="match status" value="1"/>
</dbReference>
<sequence length="263" mass="30062">MSRLLIALLSSALLLSGCTSTSYDFMETAAIPKPKFHDNKPQDFGPKKPEMHRIHGVDVSKWNGDIDWKTVSKSGISFVFIKATEGKDVIDPTFVKNWKEAADAGIPHAPYHFFYFCSSADEQADWFISNVPKASMQMPPVLDVEWNHASKTCSLKPDPETVRAKMKRFMDRLEAYYGKRPIIYTSVDFHRDNLVGYFPDYHFWVRSVAAHPEKIYEARRWAFWQYTSTGVVPGIKGETDINVFAGTEKNWRNWVAAVSKPVN</sequence>
<name>A0ABT8T1I7_9HYPH</name>
<dbReference type="SUPFAM" id="SSF51445">
    <property type="entry name" value="(Trans)glycosidases"/>
    <property type="match status" value="1"/>
</dbReference>
<proteinExistence type="inferred from homology"/>
<organism evidence="5 6">
    <name type="scientific">Rhizobium oryzicola</name>
    <dbReference type="NCBI Taxonomy" id="1232668"/>
    <lineage>
        <taxon>Bacteria</taxon>
        <taxon>Pseudomonadati</taxon>
        <taxon>Pseudomonadota</taxon>
        <taxon>Alphaproteobacteria</taxon>
        <taxon>Hyphomicrobiales</taxon>
        <taxon>Rhizobiaceae</taxon>
        <taxon>Rhizobium/Agrobacterium group</taxon>
        <taxon>Rhizobium</taxon>
    </lineage>
</organism>
<dbReference type="RefSeq" id="WP_302078752.1">
    <property type="nucleotide sequence ID" value="NZ_JAUKWQ010000008.1"/>
</dbReference>
<feature type="signal peptide" evidence="4">
    <location>
        <begin position="1"/>
        <end position="22"/>
    </location>
</feature>
<dbReference type="InterPro" id="IPR018077">
    <property type="entry name" value="Glyco_hydro_fam25_subgr"/>
</dbReference>
<dbReference type="Pfam" id="PF01183">
    <property type="entry name" value="Glyco_hydro_25"/>
    <property type="match status" value="1"/>
</dbReference>
<dbReference type="PANTHER" id="PTHR34135">
    <property type="entry name" value="LYSOZYME"/>
    <property type="match status" value="1"/>
</dbReference>
<evidence type="ECO:0000256" key="3">
    <source>
        <dbReference type="ARBA" id="ARBA00023295"/>
    </source>
</evidence>
<dbReference type="EMBL" id="JAUKWQ010000008">
    <property type="protein sequence ID" value="MDO1584516.1"/>
    <property type="molecule type" value="Genomic_DNA"/>
</dbReference>
<protein>
    <submittedName>
        <fullName evidence="5">GH25 family lysozyme</fullName>
    </submittedName>
</protein>
<dbReference type="CDD" id="cd06413">
    <property type="entry name" value="GH25_muramidase_1"/>
    <property type="match status" value="1"/>
</dbReference>
<dbReference type="InterPro" id="IPR002053">
    <property type="entry name" value="Glyco_hydro_25"/>
</dbReference>
<evidence type="ECO:0000313" key="6">
    <source>
        <dbReference type="Proteomes" id="UP001169006"/>
    </source>
</evidence>
<comment type="similarity">
    <text evidence="1">Belongs to the glycosyl hydrolase 25 family.</text>
</comment>
<keyword evidence="3" id="KW-0326">Glycosidase</keyword>
<dbReference type="Proteomes" id="UP001169006">
    <property type="component" value="Unassembled WGS sequence"/>
</dbReference>
<comment type="caution">
    <text evidence="5">The sequence shown here is derived from an EMBL/GenBank/DDBJ whole genome shotgun (WGS) entry which is preliminary data.</text>
</comment>
<feature type="chain" id="PRO_5045290379" evidence="4">
    <location>
        <begin position="23"/>
        <end position="263"/>
    </location>
</feature>
<dbReference type="PROSITE" id="PS51257">
    <property type="entry name" value="PROKAR_LIPOPROTEIN"/>
    <property type="match status" value="1"/>
</dbReference>
<gene>
    <name evidence="5" type="ORF">Q2T52_20715</name>
</gene>
<reference evidence="5" key="2">
    <citation type="submission" date="2023-07" db="EMBL/GenBank/DDBJ databases">
        <authorList>
            <person name="Sun H."/>
        </authorList>
    </citation>
    <scope>NUCLEOTIDE SEQUENCE</scope>
    <source>
        <strain evidence="5">05753</strain>
    </source>
</reference>
<keyword evidence="2" id="KW-0378">Hydrolase</keyword>
<keyword evidence="4" id="KW-0732">Signal</keyword>
<evidence type="ECO:0000313" key="5">
    <source>
        <dbReference type="EMBL" id="MDO1584516.1"/>
    </source>
</evidence>
<accession>A0ABT8T1I7</accession>
<dbReference type="PANTHER" id="PTHR34135:SF2">
    <property type="entry name" value="LYSOZYME"/>
    <property type="match status" value="1"/>
</dbReference>
<evidence type="ECO:0000256" key="1">
    <source>
        <dbReference type="ARBA" id="ARBA00010646"/>
    </source>
</evidence>
<dbReference type="SMART" id="SM00641">
    <property type="entry name" value="Glyco_25"/>
    <property type="match status" value="1"/>
</dbReference>
<dbReference type="PROSITE" id="PS51904">
    <property type="entry name" value="GLYCOSYL_HYDROL_F25_2"/>
    <property type="match status" value="1"/>
</dbReference>
<keyword evidence="6" id="KW-1185">Reference proteome</keyword>
<reference evidence="5" key="1">
    <citation type="journal article" date="2015" name="Int. J. Syst. Evol. Microbiol.">
        <title>Rhizobium oryzicola sp. nov., potential plant-growth-promoting endophytic bacteria isolated from rice roots.</title>
        <authorList>
            <person name="Zhang X.X."/>
            <person name="Gao J.S."/>
            <person name="Cao Y.H."/>
            <person name="Sheirdil R.A."/>
            <person name="Wang X.C."/>
            <person name="Zhang L."/>
        </authorList>
    </citation>
    <scope>NUCLEOTIDE SEQUENCE</scope>
    <source>
        <strain evidence="5">05753</strain>
    </source>
</reference>
<evidence type="ECO:0000256" key="4">
    <source>
        <dbReference type="SAM" id="SignalP"/>
    </source>
</evidence>
<evidence type="ECO:0000256" key="2">
    <source>
        <dbReference type="ARBA" id="ARBA00022801"/>
    </source>
</evidence>
<dbReference type="InterPro" id="IPR017853">
    <property type="entry name" value="GH"/>
</dbReference>